<feature type="region of interest" description="Disordered" evidence="1">
    <location>
        <begin position="1"/>
        <end position="31"/>
    </location>
</feature>
<dbReference type="Proteomes" id="UP001209540">
    <property type="component" value="Unassembled WGS sequence"/>
</dbReference>
<feature type="compositionally biased region" description="Basic residues" evidence="1">
    <location>
        <begin position="107"/>
        <end position="116"/>
    </location>
</feature>
<feature type="region of interest" description="Disordered" evidence="1">
    <location>
        <begin position="285"/>
        <end position="317"/>
    </location>
</feature>
<sequence>MSPQTVKSDDTAESWYYSESDSSGDEKDDYPTLVRAHLKEYNMEKRKLRLTARRATKKQESKREGVIKAALYAAKAAQEAVKATVDLLDAINTYPPTQDAAKPPSTRARKHRKRTKVTSQPGDPLMFEIKTMPDYRKILPVPPQTSVKGKKSEVPKTTNYRSSDSLCTMGKTSGKASPVTIYIPSTPTSPGYEYENHASVVEDNKEPCNENNTLVRSLSHLSVEENQPGYLSARKKSIGNAIAPQSNKTSGEVLFSYGMPNDLGMRTWRSSKFLSNLEKAAQATLQETATQTASSPITTRKRSSEEPWDFDLVDTEG</sequence>
<feature type="region of interest" description="Disordered" evidence="1">
    <location>
        <begin position="93"/>
        <end position="171"/>
    </location>
</feature>
<evidence type="ECO:0000313" key="2">
    <source>
        <dbReference type="EMBL" id="KAI9268939.1"/>
    </source>
</evidence>
<accession>A0AAD5PHR4</accession>
<protein>
    <submittedName>
        <fullName evidence="2">Uncharacterized protein</fullName>
    </submittedName>
</protein>
<keyword evidence="3" id="KW-1185">Reference proteome</keyword>
<name>A0AAD5PHR4_9FUNG</name>
<proteinExistence type="predicted"/>
<gene>
    <name evidence="2" type="ORF">BDA99DRAFT_570166</name>
</gene>
<reference evidence="2" key="2">
    <citation type="submission" date="2023-02" db="EMBL/GenBank/DDBJ databases">
        <authorList>
            <consortium name="DOE Joint Genome Institute"/>
            <person name="Mondo S.J."/>
            <person name="Chang Y."/>
            <person name="Wang Y."/>
            <person name="Ahrendt S."/>
            <person name="Andreopoulos W."/>
            <person name="Barry K."/>
            <person name="Beard J."/>
            <person name="Benny G.L."/>
            <person name="Blankenship S."/>
            <person name="Bonito G."/>
            <person name="Cuomo C."/>
            <person name="Desiro A."/>
            <person name="Gervers K.A."/>
            <person name="Hundley H."/>
            <person name="Kuo A."/>
            <person name="LaButti K."/>
            <person name="Lang B.F."/>
            <person name="Lipzen A."/>
            <person name="O'Donnell K."/>
            <person name="Pangilinan J."/>
            <person name="Reynolds N."/>
            <person name="Sandor L."/>
            <person name="Smith M.W."/>
            <person name="Tsang A."/>
            <person name="Grigoriev I.V."/>
            <person name="Stajich J.E."/>
            <person name="Spatafora J.W."/>
        </authorList>
    </citation>
    <scope>NUCLEOTIDE SEQUENCE</scope>
    <source>
        <strain evidence="2">RSA 2281</strain>
    </source>
</reference>
<evidence type="ECO:0000256" key="1">
    <source>
        <dbReference type="SAM" id="MobiDB-lite"/>
    </source>
</evidence>
<reference evidence="2" key="1">
    <citation type="journal article" date="2022" name="IScience">
        <title>Evolution of zygomycete secretomes and the origins of terrestrial fungal ecologies.</title>
        <authorList>
            <person name="Chang Y."/>
            <person name="Wang Y."/>
            <person name="Mondo S."/>
            <person name="Ahrendt S."/>
            <person name="Andreopoulos W."/>
            <person name="Barry K."/>
            <person name="Beard J."/>
            <person name="Benny G.L."/>
            <person name="Blankenship S."/>
            <person name="Bonito G."/>
            <person name="Cuomo C."/>
            <person name="Desiro A."/>
            <person name="Gervers K.A."/>
            <person name="Hundley H."/>
            <person name="Kuo A."/>
            <person name="LaButti K."/>
            <person name="Lang B.F."/>
            <person name="Lipzen A."/>
            <person name="O'Donnell K."/>
            <person name="Pangilinan J."/>
            <person name="Reynolds N."/>
            <person name="Sandor L."/>
            <person name="Smith M.E."/>
            <person name="Tsang A."/>
            <person name="Grigoriev I.V."/>
            <person name="Stajich J.E."/>
            <person name="Spatafora J.W."/>
        </authorList>
    </citation>
    <scope>NUCLEOTIDE SEQUENCE</scope>
    <source>
        <strain evidence="2">RSA 2281</strain>
    </source>
</reference>
<feature type="compositionally biased region" description="Acidic residues" evidence="1">
    <location>
        <begin position="306"/>
        <end position="317"/>
    </location>
</feature>
<dbReference type="AlphaFoldDB" id="A0AAD5PHR4"/>
<feature type="compositionally biased region" description="Polar residues" evidence="1">
    <location>
        <begin position="155"/>
        <end position="171"/>
    </location>
</feature>
<evidence type="ECO:0000313" key="3">
    <source>
        <dbReference type="Proteomes" id="UP001209540"/>
    </source>
</evidence>
<organism evidence="2 3">
    <name type="scientific">Phascolomyces articulosus</name>
    <dbReference type="NCBI Taxonomy" id="60185"/>
    <lineage>
        <taxon>Eukaryota</taxon>
        <taxon>Fungi</taxon>
        <taxon>Fungi incertae sedis</taxon>
        <taxon>Mucoromycota</taxon>
        <taxon>Mucoromycotina</taxon>
        <taxon>Mucoromycetes</taxon>
        <taxon>Mucorales</taxon>
        <taxon>Lichtheimiaceae</taxon>
        <taxon>Phascolomyces</taxon>
    </lineage>
</organism>
<comment type="caution">
    <text evidence="2">The sequence shown here is derived from an EMBL/GenBank/DDBJ whole genome shotgun (WGS) entry which is preliminary data.</text>
</comment>
<dbReference type="EMBL" id="JAIXMP010000008">
    <property type="protein sequence ID" value="KAI9268939.1"/>
    <property type="molecule type" value="Genomic_DNA"/>
</dbReference>